<sequence>MIRKLIGRVLRLKKHHGGGRVVIPLKRHGIHRNRLPSFALKTTDTLQAAGFEAFVVGGAVRDLLLGKDPKDFDVATSATPEEVHKLFRRSRIIGRRFRLVHVLYGDETVEVSTFRGSGESLTDAAGRIIRDNTWGSQEDDAKRRDFTVNALFYDPNREEIIDYHGGVADIEKKCMTMIGPPAVRYREDPVRMLRAVRLAAKLGLSIDATTRKPIRELANLLENVPSSRLFDEMLKLLFSGQSWACLMQLRDEGLHHGFFPLLDKMMKMPQGEAFLKTALQNTDKRISEDKPVSAGYVFAALLWLEVLDNWEARKKAGEKGMLALFAAIDEVEAVQEQKLAIPRRYGTAMKEIWTLQPRFEQRAGIKPFRLLESPRFRAGYDFLCLRASVGEVEQEMADWWTEFQNADNQRREAMLLRAPASEGGKKRRRRRGGARGDGDGAADEGQ</sequence>
<accession>A0A516SH29</accession>
<dbReference type="NCBIfam" id="TIGR01942">
    <property type="entry name" value="pcnB"/>
    <property type="match status" value="1"/>
</dbReference>
<protein>
    <recommendedName>
        <fullName evidence="7">Poly(A) polymerase I</fullName>
        <shortName evidence="7">PAP I</shortName>
        <ecNumber evidence="7">2.7.7.19</ecNumber>
    </recommendedName>
</protein>
<dbReference type="Pfam" id="PF01743">
    <property type="entry name" value="PolyA_pol"/>
    <property type="match status" value="1"/>
</dbReference>
<keyword evidence="4 7" id="KW-0067">ATP-binding</keyword>
<dbReference type="Pfam" id="PF12627">
    <property type="entry name" value="PolyA_pol_RNAbd"/>
    <property type="match status" value="1"/>
</dbReference>
<keyword evidence="6 7" id="KW-0804">Transcription</keyword>
<keyword evidence="5 7" id="KW-0694">RNA-binding</keyword>
<dbReference type="GO" id="GO:1990817">
    <property type="term" value="F:poly(A) RNA polymerase activity"/>
    <property type="evidence" value="ECO:0007669"/>
    <property type="project" value="UniProtKB-UniRule"/>
</dbReference>
<gene>
    <name evidence="7 13" type="primary">pcnB</name>
    <name evidence="13" type="ORF">FNU76_14235</name>
</gene>
<dbReference type="PANTHER" id="PTHR43051:SF1">
    <property type="entry name" value="POLYNUCLEOTIDE ADENYLYLTRANSFERASE FAMILY PROTEIN"/>
    <property type="match status" value="1"/>
</dbReference>
<dbReference type="InterPro" id="IPR032828">
    <property type="entry name" value="PolyA_RNA-bd"/>
</dbReference>
<keyword evidence="1 7" id="KW-0507">mRNA processing</keyword>
<reference evidence="14" key="1">
    <citation type="submission" date="2019-07" db="EMBL/GenBank/DDBJ databases">
        <title>Chitinimonas sp. nov., isolated from Ny-Alesund, arctica soil.</title>
        <authorList>
            <person name="Xu Q."/>
            <person name="Peng F."/>
        </authorList>
    </citation>
    <scope>NUCLEOTIDE SEQUENCE [LARGE SCALE GENOMIC DNA]</scope>
    <source>
        <strain evidence="14">R3-44</strain>
    </source>
</reference>
<dbReference type="InterPro" id="IPR010206">
    <property type="entry name" value="PolA_pol_I"/>
</dbReference>
<feature type="domain" description="tRNA nucleotidyltransferase/poly(A) polymerase RNA and SrmB- binding" evidence="12">
    <location>
        <begin position="203"/>
        <end position="265"/>
    </location>
</feature>
<evidence type="ECO:0000256" key="7">
    <source>
        <dbReference type="HAMAP-Rule" id="MF_00957"/>
    </source>
</evidence>
<feature type="domain" description="Polymerase A arginine-rich C-terminal" evidence="11">
    <location>
        <begin position="317"/>
        <end position="431"/>
    </location>
</feature>
<dbReference type="InterPro" id="IPR043519">
    <property type="entry name" value="NT_sf"/>
</dbReference>
<evidence type="ECO:0000259" key="10">
    <source>
        <dbReference type="Pfam" id="PF01743"/>
    </source>
</evidence>
<evidence type="ECO:0000259" key="12">
    <source>
        <dbReference type="Pfam" id="PF12627"/>
    </source>
</evidence>
<keyword evidence="13" id="KW-0548">Nucleotidyltransferase</keyword>
<dbReference type="AlphaFoldDB" id="A0A516SH29"/>
<comment type="catalytic activity">
    <reaction evidence="7">
        <text>RNA(n) + ATP = RNA(n)-3'-adenine ribonucleotide + diphosphate</text>
        <dbReference type="Rhea" id="RHEA:11332"/>
        <dbReference type="Rhea" id="RHEA-COMP:14527"/>
        <dbReference type="Rhea" id="RHEA-COMP:17347"/>
        <dbReference type="ChEBI" id="CHEBI:30616"/>
        <dbReference type="ChEBI" id="CHEBI:33019"/>
        <dbReference type="ChEBI" id="CHEBI:140395"/>
        <dbReference type="ChEBI" id="CHEBI:173115"/>
        <dbReference type="EC" id="2.7.7.19"/>
    </reaction>
</comment>
<feature type="active site" evidence="7">
    <location>
        <position position="145"/>
    </location>
</feature>
<proteinExistence type="inferred from homology"/>
<evidence type="ECO:0000256" key="3">
    <source>
        <dbReference type="ARBA" id="ARBA00022741"/>
    </source>
</evidence>
<feature type="active site" evidence="7">
    <location>
        <position position="73"/>
    </location>
</feature>
<evidence type="ECO:0000313" key="13">
    <source>
        <dbReference type="EMBL" id="QDQ27420.1"/>
    </source>
</evidence>
<evidence type="ECO:0000256" key="4">
    <source>
        <dbReference type="ARBA" id="ARBA00022840"/>
    </source>
</evidence>
<dbReference type="Gene3D" id="1.10.3090.10">
    <property type="entry name" value="cca-adding enzyme, domain 2"/>
    <property type="match status" value="1"/>
</dbReference>
<dbReference type="Gene3D" id="3.30.460.10">
    <property type="entry name" value="Beta Polymerase, domain 2"/>
    <property type="match status" value="1"/>
</dbReference>
<dbReference type="InterPro" id="IPR002646">
    <property type="entry name" value="PolA_pol_head_dom"/>
</dbReference>
<organism evidence="13 14">
    <name type="scientific">Chitinimonas arctica</name>
    <dbReference type="NCBI Taxonomy" id="2594795"/>
    <lineage>
        <taxon>Bacteria</taxon>
        <taxon>Pseudomonadati</taxon>
        <taxon>Pseudomonadota</taxon>
        <taxon>Betaproteobacteria</taxon>
        <taxon>Neisseriales</taxon>
        <taxon>Chitinibacteraceae</taxon>
        <taxon>Chitinimonas</taxon>
    </lineage>
</organism>
<evidence type="ECO:0000256" key="1">
    <source>
        <dbReference type="ARBA" id="ARBA00022664"/>
    </source>
</evidence>
<dbReference type="HAMAP" id="MF_00957">
    <property type="entry name" value="PolyA_pol"/>
    <property type="match status" value="1"/>
</dbReference>
<keyword evidence="3 7" id="KW-0547">Nucleotide-binding</keyword>
<evidence type="ECO:0000259" key="11">
    <source>
        <dbReference type="Pfam" id="PF12626"/>
    </source>
</evidence>
<dbReference type="Pfam" id="PF12626">
    <property type="entry name" value="PolyA_pol_arg_C"/>
    <property type="match status" value="1"/>
</dbReference>
<dbReference type="EMBL" id="CP041730">
    <property type="protein sequence ID" value="QDQ27420.1"/>
    <property type="molecule type" value="Genomic_DNA"/>
</dbReference>
<name>A0A516SH29_9NEIS</name>
<dbReference type="GO" id="GO:0043633">
    <property type="term" value="P:polyadenylation-dependent RNA catabolic process"/>
    <property type="evidence" value="ECO:0007669"/>
    <property type="project" value="InterPro"/>
</dbReference>
<keyword evidence="2 7" id="KW-0808">Transferase</keyword>
<evidence type="ECO:0000256" key="6">
    <source>
        <dbReference type="ARBA" id="ARBA00023163"/>
    </source>
</evidence>
<keyword evidence="14" id="KW-1185">Reference proteome</keyword>
<evidence type="ECO:0000313" key="14">
    <source>
        <dbReference type="Proteomes" id="UP000317550"/>
    </source>
</evidence>
<dbReference type="OrthoDB" id="9805698at2"/>
<dbReference type="PANTHER" id="PTHR43051">
    <property type="entry name" value="POLYNUCLEOTIDE ADENYLYLTRANSFERASE FAMILY PROTEIN"/>
    <property type="match status" value="1"/>
</dbReference>
<dbReference type="KEGG" id="cari:FNU76_14235"/>
<feature type="domain" description="Poly A polymerase head" evidence="10">
    <location>
        <begin position="53"/>
        <end position="174"/>
    </location>
</feature>
<feature type="region of interest" description="Disordered" evidence="9">
    <location>
        <begin position="412"/>
        <end position="446"/>
    </location>
</feature>
<dbReference type="EC" id="2.7.7.19" evidence="7"/>
<dbReference type="RefSeq" id="WP_144278813.1">
    <property type="nucleotide sequence ID" value="NZ_CP041730.1"/>
</dbReference>
<feature type="active site" evidence="7">
    <location>
        <position position="71"/>
    </location>
</feature>
<evidence type="ECO:0000256" key="5">
    <source>
        <dbReference type="ARBA" id="ARBA00022884"/>
    </source>
</evidence>
<dbReference type="Proteomes" id="UP000317550">
    <property type="component" value="Chromosome"/>
</dbReference>
<evidence type="ECO:0000256" key="2">
    <source>
        <dbReference type="ARBA" id="ARBA00022679"/>
    </source>
</evidence>
<dbReference type="GO" id="GO:0005524">
    <property type="term" value="F:ATP binding"/>
    <property type="evidence" value="ECO:0007669"/>
    <property type="project" value="UniProtKB-UniRule"/>
</dbReference>
<dbReference type="GO" id="GO:0006397">
    <property type="term" value="P:mRNA processing"/>
    <property type="evidence" value="ECO:0007669"/>
    <property type="project" value="UniProtKB-KW"/>
</dbReference>
<comment type="function">
    <text evidence="7">Adds poly(A) tail to the 3' end of many RNAs, which usually targets these RNAs for decay. Plays a significant role in the global control of gene expression, through influencing the rate of transcript degradation, and in the general RNA quality control.</text>
</comment>
<dbReference type="CDD" id="cd05398">
    <property type="entry name" value="NT_ClassII-CCAase"/>
    <property type="match status" value="1"/>
</dbReference>
<dbReference type="GO" id="GO:0003723">
    <property type="term" value="F:RNA binding"/>
    <property type="evidence" value="ECO:0007669"/>
    <property type="project" value="UniProtKB-UniRule"/>
</dbReference>
<comment type="similarity">
    <text evidence="7 8">Belongs to the tRNA nucleotidyltransferase/poly(A) polymerase family.</text>
</comment>
<evidence type="ECO:0000256" key="8">
    <source>
        <dbReference type="RuleBase" id="RU003953"/>
    </source>
</evidence>
<evidence type="ECO:0000256" key="9">
    <source>
        <dbReference type="SAM" id="MobiDB-lite"/>
    </source>
</evidence>
<dbReference type="InterPro" id="IPR025866">
    <property type="entry name" value="PolyA_pol_arg_C_dom"/>
</dbReference>
<dbReference type="InterPro" id="IPR052191">
    <property type="entry name" value="tRNA_ntf/polyA_polymerase_I"/>
</dbReference>
<dbReference type="SUPFAM" id="SSF81891">
    <property type="entry name" value="Poly A polymerase C-terminal region-like"/>
    <property type="match status" value="1"/>
</dbReference>
<dbReference type="SUPFAM" id="SSF81301">
    <property type="entry name" value="Nucleotidyltransferase"/>
    <property type="match status" value="1"/>
</dbReference>